<evidence type="ECO:0000313" key="10">
    <source>
        <dbReference type="EMBL" id="OSX56209.1"/>
    </source>
</evidence>
<proteinExistence type="predicted"/>
<feature type="domain" description="C2H2-type" evidence="9">
    <location>
        <begin position="30"/>
        <end position="50"/>
    </location>
</feature>
<keyword evidence="2" id="KW-0479">Metal-binding</keyword>
<dbReference type="GO" id="GO:0000981">
    <property type="term" value="F:DNA-binding transcription factor activity, RNA polymerase II-specific"/>
    <property type="evidence" value="ECO:0007669"/>
    <property type="project" value="TreeGrafter"/>
</dbReference>
<dbReference type="InterPro" id="IPR036236">
    <property type="entry name" value="Znf_C2H2_sf"/>
</dbReference>
<dbReference type="SMART" id="SM00355">
    <property type="entry name" value="ZnF_C2H2"/>
    <property type="match status" value="2"/>
</dbReference>
<evidence type="ECO:0000256" key="5">
    <source>
        <dbReference type="ARBA" id="ARBA00022833"/>
    </source>
</evidence>
<dbReference type="Gene3D" id="3.30.160.60">
    <property type="entry name" value="Classic Zinc Finger"/>
    <property type="match status" value="2"/>
</dbReference>
<dbReference type="Pfam" id="PF25208">
    <property type="entry name" value="DUF7838"/>
    <property type="match status" value="1"/>
</dbReference>
<evidence type="ECO:0000256" key="4">
    <source>
        <dbReference type="ARBA" id="ARBA00022771"/>
    </source>
</evidence>
<evidence type="ECO:0000313" key="11">
    <source>
        <dbReference type="Proteomes" id="UP000194127"/>
    </source>
</evidence>
<dbReference type="RefSeq" id="XP_024333003.1">
    <property type="nucleotide sequence ID" value="XM_024482990.1"/>
</dbReference>
<dbReference type="PANTHER" id="PTHR23226">
    <property type="entry name" value="ZINC FINGER AND SCAN DOMAIN-CONTAINING"/>
    <property type="match status" value="1"/>
</dbReference>
<keyword evidence="6" id="KW-0238">DNA-binding</keyword>
<dbReference type="OrthoDB" id="6077919at2759"/>
<gene>
    <name evidence="10" type="ORF">POSPLADRAFT_1080473</name>
</gene>
<dbReference type="GO" id="GO:0008270">
    <property type="term" value="F:zinc ion binding"/>
    <property type="evidence" value="ECO:0007669"/>
    <property type="project" value="UniProtKB-KW"/>
</dbReference>
<dbReference type="AlphaFoldDB" id="A0A1X6MIS4"/>
<dbReference type="STRING" id="670580.A0A1X6MIS4"/>
<dbReference type="InterPro" id="IPR057160">
    <property type="entry name" value="DUF7838"/>
</dbReference>
<dbReference type="PROSITE" id="PS50157">
    <property type="entry name" value="ZINC_FINGER_C2H2_2"/>
    <property type="match status" value="2"/>
</dbReference>
<sequence>EERRHECPDCHKRFYRPSHLATHMNSHTAFECPKCGRSFNVNSNMLRHLR</sequence>
<keyword evidence="4 8" id="KW-0863">Zinc-finger</keyword>
<dbReference type="SUPFAM" id="SSF57667">
    <property type="entry name" value="beta-beta-alpha zinc fingers"/>
    <property type="match status" value="1"/>
</dbReference>
<name>A0A1X6MIS4_9APHY</name>
<keyword evidence="7" id="KW-0539">Nucleus</keyword>
<evidence type="ECO:0000256" key="6">
    <source>
        <dbReference type="ARBA" id="ARBA00023125"/>
    </source>
</evidence>
<keyword evidence="3" id="KW-0677">Repeat</keyword>
<evidence type="ECO:0000259" key="9">
    <source>
        <dbReference type="PROSITE" id="PS50157"/>
    </source>
</evidence>
<protein>
    <recommendedName>
        <fullName evidence="9">C2H2-type domain-containing protein</fullName>
    </recommendedName>
</protein>
<evidence type="ECO:0000256" key="8">
    <source>
        <dbReference type="PROSITE-ProRule" id="PRU00042"/>
    </source>
</evidence>
<dbReference type="GeneID" id="36327939"/>
<dbReference type="GO" id="GO:0005634">
    <property type="term" value="C:nucleus"/>
    <property type="evidence" value="ECO:0007669"/>
    <property type="project" value="UniProtKB-SubCell"/>
</dbReference>
<reference evidence="10 11" key="1">
    <citation type="submission" date="2017-04" db="EMBL/GenBank/DDBJ databases">
        <title>Genome Sequence of the Model Brown-Rot Fungus Postia placenta SB12.</title>
        <authorList>
            <consortium name="DOE Joint Genome Institute"/>
            <person name="Gaskell J."/>
            <person name="Kersten P."/>
            <person name="Larrondo L.F."/>
            <person name="Canessa P."/>
            <person name="Martinez D."/>
            <person name="Hibbett D."/>
            <person name="Schmoll M."/>
            <person name="Kubicek C.P."/>
            <person name="Martinez A.T."/>
            <person name="Yadav J."/>
            <person name="Master E."/>
            <person name="Magnuson J.K."/>
            <person name="James T."/>
            <person name="Yaver D."/>
            <person name="Berka R."/>
            <person name="Labutti K."/>
            <person name="Lipzen A."/>
            <person name="Aerts A."/>
            <person name="Barry K."/>
            <person name="Henrissat B."/>
            <person name="Blanchette R."/>
            <person name="Grigoriev I."/>
            <person name="Cullen D."/>
        </authorList>
    </citation>
    <scope>NUCLEOTIDE SEQUENCE [LARGE SCALE GENOMIC DNA]</scope>
    <source>
        <strain evidence="10 11">MAD-698-R-SB12</strain>
    </source>
</reference>
<dbReference type="PANTHER" id="PTHR23226:SF416">
    <property type="entry name" value="FI01424P"/>
    <property type="match status" value="1"/>
</dbReference>
<accession>A0A1X6MIS4</accession>
<evidence type="ECO:0000256" key="7">
    <source>
        <dbReference type="ARBA" id="ARBA00023242"/>
    </source>
</evidence>
<keyword evidence="5" id="KW-0862">Zinc</keyword>
<keyword evidence="11" id="KW-1185">Reference proteome</keyword>
<evidence type="ECO:0000256" key="1">
    <source>
        <dbReference type="ARBA" id="ARBA00004123"/>
    </source>
</evidence>
<dbReference type="InterPro" id="IPR013087">
    <property type="entry name" value="Znf_C2H2_type"/>
</dbReference>
<dbReference type="GO" id="GO:0000978">
    <property type="term" value="F:RNA polymerase II cis-regulatory region sequence-specific DNA binding"/>
    <property type="evidence" value="ECO:0007669"/>
    <property type="project" value="TreeGrafter"/>
</dbReference>
<dbReference type="Proteomes" id="UP000194127">
    <property type="component" value="Unassembled WGS sequence"/>
</dbReference>
<feature type="non-terminal residue" evidence="10">
    <location>
        <position position="1"/>
    </location>
</feature>
<evidence type="ECO:0000256" key="3">
    <source>
        <dbReference type="ARBA" id="ARBA00022737"/>
    </source>
</evidence>
<organism evidence="10 11">
    <name type="scientific">Postia placenta MAD-698-R-SB12</name>
    <dbReference type="NCBI Taxonomy" id="670580"/>
    <lineage>
        <taxon>Eukaryota</taxon>
        <taxon>Fungi</taxon>
        <taxon>Dikarya</taxon>
        <taxon>Basidiomycota</taxon>
        <taxon>Agaricomycotina</taxon>
        <taxon>Agaricomycetes</taxon>
        <taxon>Polyporales</taxon>
        <taxon>Adustoporiaceae</taxon>
        <taxon>Rhodonia</taxon>
    </lineage>
</organism>
<comment type="subcellular location">
    <subcellularLocation>
        <location evidence="1">Nucleus</location>
    </subcellularLocation>
</comment>
<feature type="domain" description="C2H2-type" evidence="9">
    <location>
        <begin position="5"/>
        <end position="28"/>
    </location>
</feature>
<dbReference type="FunFam" id="3.30.160.60:FF:000045">
    <property type="entry name" value="ZFP69 zinc finger protein B"/>
    <property type="match status" value="1"/>
</dbReference>
<evidence type="ECO:0000256" key="2">
    <source>
        <dbReference type="ARBA" id="ARBA00022723"/>
    </source>
</evidence>
<dbReference type="FunFam" id="3.30.160.60:FF:000100">
    <property type="entry name" value="Zinc finger 45-like"/>
    <property type="match status" value="1"/>
</dbReference>
<feature type="non-terminal residue" evidence="10">
    <location>
        <position position="50"/>
    </location>
</feature>
<dbReference type="EMBL" id="KZ110615">
    <property type="protein sequence ID" value="OSX56209.1"/>
    <property type="molecule type" value="Genomic_DNA"/>
</dbReference>